<feature type="domain" description="Flagellar basal body rod protein N-terminal" evidence="7">
    <location>
        <begin position="23"/>
        <end position="38"/>
    </location>
</feature>
<sequence length="129" mass="14370">MKIFSNSIANLEQAIRISSLNGKVIANNIANVDTPGYKAKTVNFKNVLDQQIKLDAYRTNPRHLPFVGSESTSIVETRTNSAYQHNGNNVDIDQEMAKLAENQIFYNALIDRLNGKFNSLKTVIKGGRT</sequence>
<proteinExistence type="inferred from homology"/>
<keyword evidence="9" id="KW-0282">Flagellum</keyword>
<dbReference type="EMBL" id="LWBR01000007">
    <property type="protein sequence ID" value="KZN97592.1"/>
    <property type="molecule type" value="Genomic_DNA"/>
</dbReference>
<dbReference type="PANTHER" id="PTHR30435">
    <property type="entry name" value="FLAGELLAR PROTEIN"/>
    <property type="match status" value="1"/>
</dbReference>
<name>A0A165YYF5_9BACI</name>
<dbReference type="PANTHER" id="PTHR30435:SF12">
    <property type="entry name" value="FLAGELLAR BASAL BODY ROD PROTEIN FLGB"/>
    <property type="match status" value="1"/>
</dbReference>
<evidence type="ECO:0000313" key="9">
    <source>
        <dbReference type="EMBL" id="KZN97592.1"/>
    </source>
</evidence>
<keyword evidence="9" id="KW-0966">Cell projection</keyword>
<dbReference type="InterPro" id="IPR006300">
    <property type="entry name" value="FlgB"/>
</dbReference>
<dbReference type="NCBIfam" id="TIGR01396">
    <property type="entry name" value="FlgB"/>
    <property type="match status" value="1"/>
</dbReference>
<keyword evidence="9" id="KW-0969">Cilium</keyword>
<gene>
    <name evidence="8" type="ORF">AP3564_16225</name>
    <name evidence="9" type="ORF">AZI98_02185</name>
</gene>
<evidence type="ECO:0000313" key="10">
    <source>
        <dbReference type="Proteomes" id="UP000076476"/>
    </source>
</evidence>
<reference evidence="8 11" key="2">
    <citation type="submission" date="2016-10" db="EMBL/GenBank/DDBJ databases">
        <title>The whole genome sequencing and assembly of Aeribacillus pallidus KCTC3564 strain.</title>
        <authorList>
            <person name="Lee Y.-J."/>
            <person name="Park M.-K."/>
            <person name="Yi H."/>
            <person name="Bahn Y.-S."/>
            <person name="Kim J.F."/>
            <person name="Lee D.-W."/>
        </authorList>
    </citation>
    <scope>NUCLEOTIDE SEQUENCE [LARGE SCALE GENOMIC DNA]</scope>
    <source>
        <strain evidence="8 11">KCTC3564</strain>
    </source>
</reference>
<comment type="similarity">
    <text evidence="2 6">Belongs to the flagella basal body rod proteins family.</text>
</comment>
<evidence type="ECO:0000256" key="2">
    <source>
        <dbReference type="ARBA" id="ARBA00009677"/>
    </source>
</evidence>
<dbReference type="Proteomes" id="UP000076476">
    <property type="component" value="Unassembled WGS sequence"/>
</dbReference>
<evidence type="ECO:0000259" key="7">
    <source>
        <dbReference type="Pfam" id="PF00460"/>
    </source>
</evidence>
<dbReference type="GO" id="GO:0030694">
    <property type="term" value="C:bacterial-type flagellum basal body, rod"/>
    <property type="evidence" value="ECO:0007669"/>
    <property type="project" value="InterPro"/>
</dbReference>
<organism evidence="9 10">
    <name type="scientific">Aeribacillus pallidus</name>
    <dbReference type="NCBI Taxonomy" id="33936"/>
    <lineage>
        <taxon>Bacteria</taxon>
        <taxon>Bacillati</taxon>
        <taxon>Bacillota</taxon>
        <taxon>Bacilli</taxon>
        <taxon>Bacillales</taxon>
        <taxon>Bacillaceae</taxon>
        <taxon>Aeribacillus</taxon>
    </lineage>
</organism>
<dbReference type="RefSeq" id="WP_063386658.1">
    <property type="nucleotide sequence ID" value="NZ_CP017703.1"/>
</dbReference>
<dbReference type="Proteomes" id="UP000214606">
    <property type="component" value="Chromosome"/>
</dbReference>
<evidence type="ECO:0000256" key="4">
    <source>
        <dbReference type="ARBA" id="ARBA00023143"/>
    </source>
</evidence>
<evidence type="ECO:0000313" key="8">
    <source>
        <dbReference type="EMBL" id="ASS91565.1"/>
    </source>
</evidence>
<dbReference type="PIRSF" id="PIRSF002889">
    <property type="entry name" value="Rod_FlgB"/>
    <property type="match status" value="1"/>
</dbReference>
<dbReference type="GeneID" id="301126459"/>
<dbReference type="Pfam" id="PF00460">
    <property type="entry name" value="Flg_bb_rod"/>
    <property type="match status" value="1"/>
</dbReference>
<reference evidence="9 10" key="1">
    <citation type="submission" date="2016-04" db="EMBL/GenBank/DDBJ databases">
        <title>Draft genome sequence of Aeribacillus pallidus 8m3 from petroleum reservoir.</title>
        <authorList>
            <person name="Poltaraus A.B."/>
            <person name="Nazina T.N."/>
            <person name="Tourova T.P."/>
            <person name="Malakho S.M."/>
            <person name="Korshunova A.V."/>
            <person name="Sokolova D.S."/>
        </authorList>
    </citation>
    <scope>NUCLEOTIDE SEQUENCE [LARGE SCALE GENOMIC DNA]</scope>
    <source>
        <strain evidence="9 10">8m3</strain>
    </source>
</reference>
<dbReference type="KEGG" id="apak:AP3564_16225"/>
<comment type="function">
    <text evidence="5 6">Structural component of flagellum, the bacterial motility apparatus. Part of the rod structure of flagellar basal body.</text>
</comment>
<dbReference type="InterPro" id="IPR001444">
    <property type="entry name" value="Flag_bb_rod_N"/>
</dbReference>
<evidence type="ECO:0000256" key="5">
    <source>
        <dbReference type="ARBA" id="ARBA00024934"/>
    </source>
</evidence>
<protein>
    <recommendedName>
        <fullName evidence="3 6">Flagellar basal body rod protein FlgB</fullName>
    </recommendedName>
</protein>
<evidence type="ECO:0000256" key="6">
    <source>
        <dbReference type="PIRNR" id="PIRNR002889"/>
    </source>
</evidence>
<keyword evidence="10" id="KW-1185">Reference proteome</keyword>
<comment type="subcellular location">
    <subcellularLocation>
        <location evidence="1 6">Bacterial flagellum basal body</location>
    </subcellularLocation>
</comment>
<evidence type="ECO:0000256" key="3">
    <source>
        <dbReference type="ARBA" id="ARBA00014376"/>
    </source>
</evidence>
<evidence type="ECO:0000313" key="11">
    <source>
        <dbReference type="Proteomes" id="UP000214606"/>
    </source>
</evidence>
<dbReference type="AlphaFoldDB" id="A0A165YYF5"/>
<evidence type="ECO:0000256" key="1">
    <source>
        <dbReference type="ARBA" id="ARBA00004117"/>
    </source>
</evidence>
<dbReference type="GO" id="GO:0071978">
    <property type="term" value="P:bacterial-type flagellum-dependent swarming motility"/>
    <property type="evidence" value="ECO:0007669"/>
    <property type="project" value="TreeGrafter"/>
</dbReference>
<comment type="subunit">
    <text evidence="6">The basal body constitutes a major portion of the flagellar organelle and consists of a number of rings mounted on a central rod.</text>
</comment>
<dbReference type="STRING" id="33936.AZI98_02185"/>
<dbReference type="EMBL" id="CP017703">
    <property type="protein sequence ID" value="ASS91565.1"/>
    <property type="molecule type" value="Genomic_DNA"/>
</dbReference>
<dbReference type="OrthoDB" id="9792068at2"/>
<accession>A0A165YYF5</accession>
<keyword evidence="4 6" id="KW-0975">Bacterial flagellum</keyword>
<accession>A0A164BZG2</accession>